<evidence type="ECO:0000313" key="3">
    <source>
        <dbReference type="Proteomes" id="UP000019491"/>
    </source>
</evidence>
<keyword evidence="3" id="KW-1185">Reference proteome</keyword>
<feature type="transmembrane region" description="Helical" evidence="1">
    <location>
        <begin position="178"/>
        <end position="198"/>
    </location>
</feature>
<keyword evidence="1" id="KW-1133">Transmembrane helix</keyword>
<keyword evidence="1" id="KW-0472">Membrane</keyword>
<evidence type="ECO:0000313" key="2">
    <source>
        <dbReference type="EMBL" id="GAF43284.1"/>
    </source>
</evidence>
<evidence type="ECO:0000256" key="1">
    <source>
        <dbReference type="SAM" id="Phobius"/>
    </source>
</evidence>
<keyword evidence="1" id="KW-0812">Transmembrane</keyword>
<proteinExistence type="predicted"/>
<feature type="transmembrane region" description="Helical" evidence="1">
    <location>
        <begin position="148"/>
        <end position="166"/>
    </location>
</feature>
<protein>
    <submittedName>
        <fullName evidence="2">Uncharacterized protein</fullName>
    </submittedName>
</protein>
<sequence>MLMAEMGLVQRLLGQDGFEPIRLVTEVSGAGEANREEIPVEQVVALLRERVYGAMTCLATLAVLVRYTAPDTSPWSRVLDVAVATGGLWAASLLADWVAHLGAHHSAPRGRAALRMLQASGQIVEAAVLPLLVLIAAAVGLLSLSNAMWIAMWILVVELGVIALLAVRMAQLRWWQKLFTITGLVGVGVLVVCIKILAH</sequence>
<reference evidence="2 3" key="1">
    <citation type="submission" date="2014-02" db="EMBL/GenBank/DDBJ databases">
        <title>Whole genome shotgun sequence of Rhodococcus wratislaviensis NBRC 100605.</title>
        <authorList>
            <person name="Hosoyama A."/>
            <person name="Tsuchikane K."/>
            <person name="Yoshida I."/>
            <person name="Ohji S."/>
            <person name="Ichikawa N."/>
            <person name="Yamazoe A."/>
            <person name="Fujita N."/>
        </authorList>
    </citation>
    <scope>NUCLEOTIDE SEQUENCE [LARGE SCALE GENOMIC DNA]</scope>
    <source>
        <strain evidence="2 3">NBRC 100605</strain>
    </source>
</reference>
<organism evidence="2 3">
    <name type="scientific">Rhodococcus wratislaviensis NBRC 100605</name>
    <dbReference type="NCBI Taxonomy" id="1219028"/>
    <lineage>
        <taxon>Bacteria</taxon>
        <taxon>Bacillati</taxon>
        <taxon>Actinomycetota</taxon>
        <taxon>Actinomycetes</taxon>
        <taxon>Mycobacteriales</taxon>
        <taxon>Nocardiaceae</taxon>
        <taxon>Rhodococcus</taxon>
    </lineage>
</organism>
<gene>
    <name evidence="2" type="ORF">RW1_006_01820</name>
</gene>
<dbReference type="EMBL" id="BAWF01000006">
    <property type="protein sequence ID" value="GAF43284.1"/>
    <property type="molecule type" value="Genomic_DNA"/>
</dbReference>
<name>X0PLE2_RHOWR</name>
<feature type="transmembrane region" description="Helical" evidence="1">
    <location>
        <begin position="123"/>
        <end position="142"/>
    </location>
</feature>
<dbReference type="Proteomes" id="UP000019491">
    <property type="component" value="Unassembled WGS sequence"/>
</dbReference>
<comment type="caution">
    <text evidence="2">The sequence shown here is derived from an EMBL/GenBank/DDBJ whole genome shotgun (WGS) entry which is preliminary data.</text>
</comment>
<dbReference type="AlphaFoldDB" id="X0PLE2"/>
<accession>X0PLE2</accession>